<dbReference type="GO" id="GO:0005886">
    <property type="term" value="C:plasma membrane"/>
    <property type="evidence" value="ECO:0007669"/>
    <property type="project" value="UniProtKB-SubCell"/>
</dbReference>
<accession>A0A2U1V614</accession>
<comment type="caution">
    <text evidence="7">The sequence shown here is derived from an EMBL/GenBank/DDBJ whole genome shotgun (WGS) entry which is preliminary data.</text>
</comment>
<proteinExistence type="inferred from homology"/>
<dbReference type="RefSeq" id="WP_109516664.1">
    <property type="nucleotide sequence ID" value="NZ_JBHSCH010000015.1"/>
</dbReference>
<comment type="similarity">
    <text evidence="2">Belongs to the CPA3 antiporters (TC 2.A.63) subunit E family.</text>
</comment>
<evidence type="ECO:0000256" key="3">
    <source>
        <dbReference type="ARBA" id="ARBA00022475"/>
    </source>
</evidence>
<evidence type="ECO:0000256" key="2">
    <source>
        <dbReference type="ARBA" id="ARBA00006228"/>
    </source>
</evidence>
<organism evidence="7 8">
    <name type="scientific">Teichococcus aestuarii</name>
    <dbReference type="NCBI Taxonomy" id="568898"/>
    <lineage>
        <taxon>Bacteria</taxon>
        <taxon>Pseudomonadati</taxon>
        <taxon>Pseudomonadota</taxon>
        <taxon>Alphaproteobacteria</taxon>
        <taxon>Acetobacterales</taxon>
        <taxon>Roseomonadaceae</taxon>
        <taxon>Roseomonas</taxon>
    </lineage>
</organism>
<protein>
    <submittedName>
        <fullName evidence="7">Sodium:proton antiporter</fullName>
    </submittedName>
</protein>
<evidence type="ECO:0000256" key="5">
    <source>
        <dbReference type="ARBA" id="ARBA00022989"/>
    </source>
</evidence>
<gene>
    <name evidence="7" type="ORF">CR165_09165</name>
</gene>
<evidence type="ECO:0000313" key="8">
    <source>
        <dbReference type="Proteomes" id="UP000245048"/>
    </source>
</evidence>
<keyword evidence="5" id="KW-1133">Transmembrane helix</keyword>
<dbReference type="PANTHER" id="PTHR34584:SF1">
    <property type="entry name" value="NA(+)_H(+) ANTIPORTER SUBUNIT E1"/>
    <property type="match status" value="1"/>
</dbReference>
<dbReference type="PANTHER" id="PTHR34584">
    <property type="entry name" value="NA(+)/H(+) ANTIPORTER SUBUNIT E1"/>
    <property type="match status" value="1"/>
</dbReference>
<evidence type="ECO:0000256" key="6">
    <source>
        <dbReference type="ARBA" id="ARBA00023136"/>
    </source>
</evidence>
<sequence>MSLRLLSPPRLAGMAVLAVVFLAELVKSSVFVARLAFARDPRMRSGIIAYPIALRTEFGTAMLANLITLTPGTCSLHVSEDRRTLYIHALDITAPEEIIAGIRTAFEDRIRRIEG</sequence>
<keyword evidence="4" id="KW-0812">Transmembrane</keyword>
<comment type="subcellular location">
    <subcellularLocation>
        <location evidence="1">Cell membrane</location>
        <topology evidence="1">Multi-pass membrane protein</topology>
    </subcellularLocation>
</comment>
<dbReference type="Pfam" id="PF01899">
    <property type="entry name" value="MNHE"/>
    <property type="match status" value="1"/>
</dbReference>
<dbReference type="EMBL" id="PDOA01000004">
    <property type="protein sequence ID" value="PWC29323.1"/>
    <property type="molecule type" value="Genomic_DNA"/>
</dbReference>
<reference evidence="8" key="1">
    <citation type="submission" date="2017-10" db="EMBL/GenBank/DDBJ databases">
        <authorList>
            <person name="Toshchakov S.V."/>
            <person name="Goeva M.A."/>
        </authorList>
    </citation>
    <scope>NUCLEOTIDE SEQUENCE [LARGE SCALE GENOMIC DNA]</scope>
    <source>
        <strain evidence="8">JR1/69-1-13</strain>
    </source>
</reference>
<dbReference type="AlphaFoldDB" id="A0A2U1V614"/>
<name>A0A2U1V614_9PROT</name>
<evidence type="ECO:0000313" key="7">
    <source>
        <dbReference type="EMBL" id="PWC29323.1"/>
    </source>
</evidence>
<evidence type="ECO:0000256" key="4">
    <source>
        <dbReference type="ARBA" id="ARBA00022692"/>
    </source>
</evidence>
<keyword evidence="8" id="KW-1185">Reference proteome</keyword>
<dbReference type="Proteomes" id="UP000245048">
    <property type="component" value="Unassembled WGS sequence"/>
</dbReference>
<keyword evidence="3" id="KW-1003">Cell membrane</keyword>
<dbReference type="GO" id="GO:0008324">
    <property type="term" value="F:monoatomic cation transmembrane transporter activity"/>
    <property type="evidence" value="ECO:0007669"/>
    <property type="project" value="InterPro"/>
</dbReference>
<evidence type="ECO:0000256" key="1">
    <source>
        <dbReference type="ARBA" id="ARBA00004651"/>
    </source>
</evidence>
<keyword evidence="6" id="KW-0472">Membrane</keyword>
<dbReference type="OrthoDB" id="9807187at2"/>
<dbReference type="InterPro" id="IPR002758">
    <property type="entry name" value="Cation_antiport_E"/>
</dbReference>